<accession>A0A2S9VGE4</accession>
<dbReference type="RefSeq" id="WP_105932759.1">
    <property type="nucleotide sequence ID" value="NZ_PVNP01000003.1"/>
</dbReference>
<protein>
    <recommendedName>
        <fullName evidence="3">Gluconate 2-dehydrogenase subunit 3 family protein</fullName>
    </recommendedName>
</protein>
<dbReference type="InterPro" id="IPR006311">
    <property type="entry name" value="TAT_signal"/>
</dbReference>
<evidence type="ECO:0000313" key="1">
    <source>
        <dbReference type="EMBL" id="PRO75542.1"/>
    </source>
</evidence>
<keyword evidence="2" id="KW-1185">Reference proteome</keyword>
<sequence>MTNSNPNNSSYGLTRRQSLKLFGMMLASAAVPVLSGCATSESKVSAVASDWPTLTIEPISVAGYGQDPSLIMPPPSPWPKTLTQQQIALVSRLTDILVPASNGQPGALQIGAVDVIDEWVSAPYAQQQRDRDSILRLLIWLDEESVRRFDQPFLAVNESEQFALLDNIAYDRNNIEQRLQQPAAVFNRLRSLVLAAYFCSEAGSREIGYQGNVAISGDYPGPTEEARAHLDGILDELGLSEYAYQP</sequence>
<dbReference type="Proteomes" id="UP000238949">
    <property type="component" value="Unassembled WGS sequence"/>
</dbReference>
<evidence type="ECO:0000313" key="2">
    <source>
        <dbReference type="Proteomes" id="UP000238949"/>
    </source>
</evidence>
<dbReference type="EMBL" id="PVNP01000003">
    <property type="protein sequence ID" value="PRO75542.1"/>
    <property type="molecule type" value="Genomic_DNA"/>
</dbReference>
<name>A0A2S9VGE4_9ALTE</name>
<dbReference type="InterPro" id="IPR027056">
    <property type="entry name" value="Gluconate_2DH_su3"/>
</dbReference>
<dbReference type="AlphaFoldDB" id="A0A2S9VGE4"/>
<reference evidence="2" key="1">
    <citation type="journal article" date="2020" name="Int. J. Syst. Evol. Microbiol.">
        <title>Alteromonas alba sp. nov., a marine bacterium isolated from the seawater of the West Pacific Ocean.</title>
        <authorList>
            <person name="Sun C."/>
            <person name="Wu Y.-H."/>
            <person name="Xamxidin M."/>
            <person name="Cheng H."/>
            <person name="Xu X.-W."/>
        </authorList>
    </citation>
    <scope>NUCLEOTIDE SEQUENCE [LARGE SCALE GENOMIC DNA]</scope>
    <source>
        <strain evidence="2">190</strain>
    </source>
</reference>
<organism evidence="1 2">
    <name type="scientific">Alteromonas alba</name>
    <dbReference type="NCBI Taxonomy" id="2079529"/>
    <lineage>
        <taxon>Bacteria</taxon>
        <taxon>Pseudomonadati</taxon>
        <taxon>Pseudomonadota</taxon>
        <taxon>Gammaproteobacteria</taxon>
        <taxon>Alteromonadales</taxon>
        <taxon>Alteromonadaceae</taxon>
        <taxon>Alteromonas/Salinimonas group</taxon>
        <taxon>Alteromonas</taxon>
    </lineage>
</organism>
<dbReference type="PROSITE" id="PS51318">
    <property type="entry name" value="TAT"/>
    <property type="match status" value="1"/>
</dbReference>
<dbReference type="OrthoDB" id="129242at2"/>
<gene>
    <name evidence="1" type="ORF">C6Y40_00115</name>
</gene>
<evidence type="ECO:0008006" key="3">
    <source>
        <dbReference type="Google" id="ProtNLM"/>
    </source>
</evidence>
<comment type="caution">
    <text evidence="1">The sequence shown here is derived from an EMBL/GenBank/DDBJ whole genome shotgun (WGS) entry which is preliminary data.</text>
</comment>
<dbReference type="Pfam" id="PF13618">
    <property type="entry name" value="Gluconate_2-dh3"/>
    <property type="match status" value="1"/>
</dbReference>
<proteinExistence type="predicted"/>